<sequence length="136" mass="15884">MIIAVDFDGTIVKHKYPSIGKEIPFAIKTLVLLQQKGHQIILWTHRSGKELDEAVQFCKKRGLTFHAVNNNFEDEEFDNSYSRKIYADLYIDDRNLLGIPEWGKIYELIIDNDDKAEKKVIFFNSNFLKKKLAIHL</sequence>
<dbReference type="PIRSF" id="PIRSF020079">
    <property type="entry name" value="UCP020079"/>
    <property type="match status" value="1"/>
</dbReference>
<dbReference type="RefSeq" id="WP_073168520.1">
    <property type="nucleotide sequence ID" value="NZ_FQZE01000011.1"/>
</dbReference>
<dbReference type="EMBL" id="FQZE01000011">
    <property type="protein sequence ID" value="SHJ12302.1"/>
    <property type="molecule type" value="Genomic_DNA"/>
</dbReference>
<dbReference type="NCBIfam" id="NF046079">
    <property type="entry name" value="HAD_phos_BT0820"/>
    <property type="match status" value="1"/>
</dbReference>
<accession>A0A1M6GQX5</accession>
<name>A0A1M6GQX5_9BACT</name>
<keyword evidence="2" id="KW-1185">Reference proteome</keyword>
<organism evidence="1 2">
    <name type="scientific">Tangfeifania diversioriginum</name>
    <dbReference type="NCBI Taxonomy" id="1168035"/>
    <lineage>
        <taxon>Bacteria</taxon>
        <taxon>Pseudomonadati</taxon>
        <taxon>Bacteroidota</taxon>
        <taxon>Bacteroidia</taxon>
        <taxon>Marinilabiliales</taxon>
        <taxon>Prolixibacteraceae</taxon>
        <taxon>Tangfeifania</taxon>
    </lineage>
</organism>
<evidence type="ECO:0000313" key="1">
    <source>
        <dbReference type="EMBL" id="SHJ12302.1"/>
    </source>
</evidence>
<dbReference type="Proteomes" id="UP000184050">
    <property type="component" value="Unassembled WGS sequence"/>
</dbReference>
<dbReference type="STRING" id="1168035.SAMN05444280_11183"/>
<proteinExistence type="predicted"/>
<dbReference type="InterPro" id="IPR036412">
    <property type="entry name" value="HAD-like_sf"/>
</dbReference>
<dbReference type="AlphaFoldDB" id="A0A1M6GQX5"/>
<reference evidence="1 2" key="1">
    <citation type="submission" date="2016-11" db="EMBL/GenBank/DDBJ databases">
        <authorList>
            <person name="Jaros S."/>
            <person name="Januszkiewicz K."/>
            <person name="Wedrychowicz H."/>
        </authorList>
    </citation>
    <scope>NUCLEOTIDE SEQUENCE [LARGE SCALE GENOMIC DNA]</scope>
    <source>
        <strain evidence="1 2">DSM 27063</strain>
    </source>
</reference>
<evidence type="ECO:0008006" key="3">
    <source>
        <dbReference type="Google" id="ProtNLM"/>
    </source>
</evidence>
<protein>
    <recommendedName>
        <fullName evidence="3">Hydrolase</fullName>
    </recommendedName>
</protein>
<dbReference type="Gene3D" id="3.40.50.1000">
    <property type="entry name" value="HAD superfamily/HAD-like"/>
    <property type="match status" value="1"/>
</dbReference>
<gene>
    <name evidence="1" type="ORF">SAMN05444280_11183</name>
</gene>
<evidence type="ECO:0000313" key="2">
    <source>
        <dbReference type="Proteomes" id="UP000184050"/>
    </source>
</evidence>
<dbReference type="OrthoDB" id="5431039at2"/>
<dbReference type="InterPro" id="IPR023214">
    <property type="entry name" value="HAD_sf"/>
</dbReference>
<dbReference type="InterPro" id="IPR016769">
    <property type="entry name" value="Phage_SP01_Orf1"/>
</dbReference>
<dbReference type="SUPFAM" id="SSF56784">
    <property type="entry name" value="HAD-like"/>
    <property type="match status" value="1"/>
</dbReference>